<evidence type="ECO:0000313" key="1">
    <source>
        <dbReference type="EMBL" id="MCL1630356.1"/>
    </source>
</evidence>
<proteinExistence type="predicted"/>
<evidence type="ECO:0000313" key="2">
    <source>
        <dbReference type="Proteomes" id="UP001203004"/>
    </source>
</evidence>
<comment type="caution">
    <text evidence="1">The sequence shown here is derived from an EMBL/GenBank/DDBJ whole genome shotgun (WGS) entry which is preliminary data.</text>
</comment>
<reference evidence="1 2" key="1">
    <citation type="submission" date="2022-05" db="EMBL/GenBank/DDBJ databases">
        <title>Sporolactobacillus sp nov CPB3-1, isolated from tree bark (Mangifera indica L.).</title>
        <authorList>
            <person name="Phuengjayaem S."/>
            <person name="Tanasupawat S."/>
        </authorList>
    </citation>
    <scope>NUCLEOTIDE SEQUENCE [LARGE SCALE GENOMIC DNA]</scope>
    <source>
        <strain evidence="1 2">CPB3-1</strain>
    </source>
</reference>
<organism evidence="1 2">
    <name type="scientific">Sporolactobacillus mangiferae</name>
    <dbReference type="NCBI Taxonomy" id="2940498"/>
    <lineage>
        <taxon>Bacteria</taxon>
        <taxon>Bacillati</taxon>
        <taxon>Bacillota</taxon>
        <taxon>Bacilli</taxon>
        <taxon>Bacillales</taxon>
        <taxon>Sporolactobacillaceae</taxon>
        <taxon>Sporolactobacillus</taxon>
    </lineage>
</organism>
<name>A0ABT0M667_9BACL</name>
<dbReference type="EMBL" id="JAMAST010000001">
    <property type="protein sequence ID" value="MCL1630356.1"/>
    <property type="molecule type" value="Genomic_DNA"/>
</dbReference>
<protein>
    <submittedName>
        <fullName evidence="1">Uncharacterized protein</fullName>
    </submittedName>
</protein>
<sequence length="42" mass="5008">MKARHPDDATLRRKLIVQQFTFRKNGIRELNPSELRDLKSNN</sequence>
<gene>
    <name evidence="1" type="ORF">M3N64_00095</name>
</gene>
<dbReference type="RefSeq" id="WP_249094357.1">
    <property type="nucleotide sequence ID" value="NZ_JAMAST010000001.1"/>
</dbReference>
<keyword evidence="2" id="KW-1185">Reference proteome</keyword>
<dbReference type="Proteomes" id="UP001203004">
    <property type="component" value="Unassembled WGS sequence"/>
</dbReference>
<accession>A0ABT0M667</accession>